<keyword evidence="8" id="KW-0010">Activator</keyword>
<dbReference type="Gene3D" id="1.20.5.190">
    <property type="match status" value="1"/>
</dbReference>
<evidence type="ECO:0000256" key="4">
    <source>
        <dbReference type="ARBA" id="ARBA00022490"/>
    </source>
</evidence>
<feature type="region of interest" description="Disordered" evidence="15">
    <location>
        <begin position="990"/>
        <end position="1021"/>
    </location>
</feature>
<proteinExistence type="inferred from homology"/>
<keyword evidence="5" id="KW-0677">Repeat</keyword>
<evidence type="ECO:0000256" key="3">
    <source>
        <dbReference type="ARBA" id="ARBA00008267"/>
    </source>
</evidence>
<dbReference type="PANTHER" id="PTHR23335:SF11">
    <property type="entry name" value="CALMODULIN-BINDING TRANSCRIPTION ACTIVATOR 1"/>
    <property type="match status" value="1"/>
</dbReference>
<feature type="region of interest" description="Disordered" evidence="15">
    <location>
        <begin position="307"/>
        <end position="375"/>
    </location>
</feature>
<dbReference type="PROSITE" id="PS50096">
    <property type="entry name" value="IQ"/>
    <property type="match status" value="1"/>
</dbReference>
<dbReference type="SUPFAM" id="SSF48403">
    <property type="entry name" value="Ankyrin repeat"/>
    <property type="match status" value="1"/>
</dbReference>
<dbReference type="Proteomes" id="UP000000715">
    <property type="component" value="Unplaced"/>
</dbReference>
<feature type="compositionally biased region" description="Polar residues" evidence="15">
    <location>
        <begin position="596"/>
        <end position="616"/>
    </location>
</feature>
<evidence type="ECO:0000256" key="7">
    <source>
        <dbReference type="ARBA" id="ARBA00023043"/>
    </source>
</evidence>
<keyword evidence="7 14" id="KW-0040">ANK repeat</keyword>
<protein>
    <recommendedName>
        <fullName evidence="13">Calmodulin-binding transcription activator 1</fullName>
    </recommendedName>
</protein>
<comment type="subunit">
    <text evidence="11">May interact with calmodulin.</text>
</comment>
<evidence type="ECO:0000256" key="12">
    <source>
        <dbReference type="ARBA" id="ARBA00055757"/>
    </source>
</evidence>
<dbReference type="GO" id="GO:0005634">
    <property type="term" value="C:nucleus"/>
    <property type="evidence" value="ECO:0007669"/>
    <property type="project" value="UniProtKB-SubCell"/>
</dbReference>
<dbReference type="PANTHER" id="PTHR23335">
    <property type="entry name" value="CALMODULIN-BINDING TRANSCRIPTION ACTIVATOR CAMTA"/>
    <property type="match status" value="1"/>
</dbReference>
<organism evidence="17 18">
    <name type="scientific">Mustela putorius furo</name>
    <name type="common">European domestic ferret</name>
    <name type="synonym">Mustela furo</name>
    <dbReference type="NCBI Taxonomy" id="9669"/>
    <lineage>
        <taxon>Eukaryota</taxon>
        <taxon>Metazoa</taxon>
        <taxon>Chordata</taxon>
        <taxon>Craniata</taxon>
        <taxon>Vertebrata</taxon>
        <taxon>Euteleostomi</taxon>
        <taxon>Mammalia</taxon>
        <taxon>Eutheria</taxon>
        <taxon>Laurasiatheria</taxon>
        <taxon>Carnivora</taxon>
        <taxon>Caniformia</taxon>
        <taxon>Musteloidea</taxon>
        <taxon>Mustelidae</taxon>
        <taxon>Mustelinae</taxon>
        <taxon>Mustela</taxon>
    </lineage>
</organism>
<dbReference type="CTD" id="23261"/>
<dbReference type="Pfam" id="PF03859">
    <property type="entry name" value="CG-1"/>
    <property type="match status" value="1"/>
</dbReference>
<dbReference type="GO" id="GO:0005737">
    <property type="term" value="C:cytoplasm"/>
    <property type="evidence" value="ECO:0007669"/>
    <property type="project" value="UniProtKB-SubCell"/>
</dbReference>
<comment type="subcellular location">
    <subcellularLocation>
        <location evidence="2">Cytoplasm</location>
    </subcellularLocation>
    <subcellularLocation>
        <location evidence="1">Nucleus</location>
    </subcellularLocation>
</comment>
<feature type="domain" description="CG-1" evidence="16">
    <location>
        <begin position="63"/>
        <end position="188"/>
    </location>
</feature>
<comment type="function">
    <text evidence="12">Transcriptional activator.</text>
</comment>
<keyword evidence="17" id="KW-1185">Reference proteome</keyword>
<feature type="region of interest" description="Disordered" evidence="15">
    <location>
        <begin position="1221"/>
        <end position="1244"/>
    </location>
</feature>
<feature type="compositionally biased region" description="Gly residues" evidence="15">
    <location>
        <begin position="1002"/>
        <end position="1018"/>
    </location>
</feature>
<evidence type="ECO:0000256" key="5">
    <source>
        <dbReference type="ARBA" id="ARBA00022737"/>
    </source>
</evidence>
<evidence type="ECO:0000256" key="10">
    <source>
        <dbReference type="ARBA" id="ARBA00023242"/>
    </source>
</evidence>
<evidence type="ECO:0000256" key="6">
    <source>
        <dbReference type="ARBA" id="ARBA00023015"/>
    </source>
</evidence>
<dbReference type="GO" id="GO:0003690">
    <property type="term" value="F:double-stranded DNA binding"/>
    <property type="evidence" value="ECO:0007669"/>
    <property type="project" value="TreeGrafter"/>
</dbReference>
<evidence type="ECO:0000256" key="13">
    <source>
        <dbReference type="ARBA" id="ARBA00071877"/>
    </source>
</evidence>
<evidence type="ECO:0000259" key="16">
    <source>
        <dbReference type="PROSITE" id="PS51437"/>
    </source>
</evidence>
<dbReference type="PROSITE" id="PS50088">
    <property type="entry name" value="ANK_REPEAT"/>
    <property type="match status" value="1"/>
</dbReference>
<evidence type="ECO:0000313" key="17">
    <source>
        <dbReference type="Proteomes" id="UP000000715"/>
    </source>
</evidence>
<dbReference type="Pfam" id="PF01833">
    <property type="entry name" value="TIG"/>
    <property type="match status" value="1"/>
</dbReference>
<name>A0A8U0UKF6_MUSPF</name>
<dbReference type="Gene3D" id="1.25.40.20">
    <property type="entry name" value="Ankyrin repeat-containing domain"/>
    <property type="match status" value="1"/>
</dbReference>
<dbReference type="SMART" id="SM01076">
    <property type="entry name" value="CG-1"/>
    <property type="match status" value="1"/>
</dbReference>
<dbReference type="InterPro" id="IPR036770">
    <property type="entry name" value="Ankyrin_rpt-contain_sf"/>
</dbReference>
<dbReference type="InterPro" id="IPR000048">
    <property type="entry name" value="IQ_motif_EF-hand-BS"/>
</dbReference>
<evidence type="ECO:0000256" key="8">
    <source>
        <dbReference type="ARBA" id="ARBA00023159"/>
    </source>
</evidence>
<dbReference type="GeneID" id="101687480"/>
<dbReference type="GO" id="GO:0006357">
    <property type="term" value="P:regulation of transcription by RNA polymerase II"/>
    <property type="evidence" value="ECO:0007669"/>
    <property type="project" value="TreeGrafter"/>
</dbReference>
<dbReference type="InterPro" id="IPR002909">
    <property type="entry name" value="IPT_dom"/>
</dbReference>
<dbReference type="CDD" id="cd23767">
    <property type="entry name" value="IQCD"/>
    <property type="match status" value="1"/>
</dbReference>
<accession>A0A8U0UKF6</accession>
<comment type="similarity">
    <text evidence="3">Belongs to the CAMTA family.</text>
</comment>
<evidence type="ECO:0000256" key="9">
    <source>
        <dbReference type="ARBA" id="ARBA00023163"/>
    </source>
</evidence>
<feature type="repeat" description="ANK" evidence="14">
    <location>
        <begin position="1064"/>
        <end position="1086"/>
    </location>
</feature>
<evidence type="ECO:0000256" key="14">
    <source>
        <dbReference type="PROSITE-ProRule" id="PRU00023"/>
    </source>
</evidence>
<dbReference type="FunFam" id="1.20.5.190:FF:000131">
    <property type="match status" value="1"/>
</dbReference>
<dbReference type="RefSeq" id="XP_044919609.1">
    <property type="nucleotide sequence ID" value="XM_045063674.1"/>
</dbReference>
<dbReference type="InterPro" id="IPR014756">
    <property type="entry name" value="Ig_E-set"/>
</dbReference>
<dbReference type="GO" id="GO:0003712">
    <property type="term" value="F:transcription coregulator activity"/>
    <property type="evidence" value="ECO:0007669"/>
    <property type="project" value="TreeGrafter"/>
</dbReference>
<keyword evidence="4" id="KW-0963">Cytoplasm</keyword>
<dbReference type="InterPro" id="IPR005559">
    <property type="entry name" value="CG-1_dom"/>
</dbReference>
<evidence type="ECO:0000313" key="18">
    <source>
        <dbReference type="RefSeq" id="XP_044919609.1"/>
    </source>
</evidence>
<keyword evidence="10" id="KW-0539">Nucleus</keyword>
<sequence>MWRAEGKWLPKTSRKSVSQSVFCGTSTYCVLNTVPPLEDDHGNSNSSHVKIFLPKKLLECLPKCSSLPKERHRWNTNEEIAAYLITFEKHEEWLTTSPKTRPQNGSMILYNRKKVKYRKDGYCWKKRKDGKTTREDHMKLKVQGVECLYGCYVHSSIIPTFHRRCYWLLQNPDIVLVHYLNVPAIEDCGKPCGPILCSINTDKKEWAKWTKEELIGQLKPMFHGIKWTCSNGNSSSGFSVEQLVQQILDSHQTKPQPRTHNCLCTGSLGAGSSGHHKCNSAKHRIISPKVEPRTGGYGSHAEVQHNDVSEGKHEHSHGKGSSREKRNGKVAKPVLLHQNSTEVSSTNQVEVPDTTQSSPVSISSGLNSDPDMADSPVVTGVSSMAVASVMGSLSQSATVFMSEVTNEAVYTMSPTTGPNHHLLSPDASQGLVLAVSSDGHKFAFPTTGSSESLSMLPTNVSEELVLSTTLDGGRKIPETTMNFDPDCFLNNPKQGQTYGGGGLKAEMVSTNVRHSPPVDRGFGFTTVLTKEIKTEDTSFEQQMAKEAYSSSAAAAASSSLTLTTGSSLLPSGGGLSPSTTLEQMDFSAIDSNKDYTSSFSQTGHSPHVHQTPSPSFFLQDASKPLPLEQNAHGSLSDSGGSFVMPTVKTEASSQTSSCSGHVETRIESASSLHLMQFQANFQAMAAEGEVTMETSQVAEGGEGLIKSGELQACSSEHYLQPENTGVIRGAGGVPVLPGNVVQGLYPVAQPGLGNASNMELSLDHFDISFSNQFSDLINDFISVEGGSGTIYGHQLVAGDGAALSQSEDGARAPFAQAEMCIPCCSPQQGSLQLSGAEGGAGTMAYMHVAEVVSASPAQGALGMLQPSARVFMVTDYSPEWSYPEGGVKVLITGPWQEASNNYSCLFDQISVPASLIQPGVLRCYCPAHDTGLVTLQVAFNNQIISNSVVFEYKARALPTLPSSQHDWLSLDDNQFRMSILERLEQMERRMAEMTGSQQHKPGSGGGASGGGSGTGNGGSQAQCASGPGTLGSCFENRVVVVCEKMMSRACWAKSKHLIHSKTFRGMTLLHLAAAQGYATLIQTLIKWRTKHADSIDLELEVDPLNVDHFSCTPLMWACALGHLEAAVVLYKWDRRAISIPDSLGRLPLGIARSRGHVKLAECLEHLQRDEQAQLGQNPRMHCPPSEEPSTESWMTQWHSEAISSPEIPKGVTVIASTNPVQVTGNPKGTSVGEDAAPSQVRPRGPTSVLMMANREVVDSEMGSYRDSAERAECSQPMDEIQVNMMTLAEHIIEATPDRIKQESFVPTEPSALERPDTATISSTMSWLASYLADVDRLPSAAQIRSAYNEPLTPSSNTSLSPVGSPVSEMAFEKPSLPSAADWSEFLSASTSEKVENEFAQLTLSDHEQRELYEAARLVQTAFRKYKGRPLREQQEVAAAVIQRCYRKYKQLTWIALKYALYKKMTQAAILIQSKFRSYYEQKKFQQSRRAAVLIQKYYRSYKKCGKRRQARRTAVIVQQKLRSSLLTKKQDQAARKIMRFLRRCRHSPLVDHRLYKRSERVEKGQGT</sequence>
<evidence type="ECO:0000256" key="15">
    <source>
        <dbReference type="SAM" id="MobiDB-lite"/>
    </source>
</evidence>
<feature type="compositionally biased region" description="Polar residues" evidence="15">
    <location>
        <begin position="337"/>
        <end position="367"/>
    </location>
</feature>
<dbReference type="InterPro" id="IPR013783">
    <property type="entry name" value="Ig-like_fold"/>
</dbReference>
<dbReference type="Gene3D" id="2.60.40.10">
    <property type="entry name" value="Immunoglobulins"/>
    <property type="match status" value="1"/>
</dbReference>
<dbReference type="PROSITE" id="PS50297">
    <property type="entry name" value="ANK_REP_REGION"/>
    <property type="match status" value="1"/>
</dbReference>
<keyword evidence="6" id="KW-0805">Transcription regulation</keyword>
<dbReference type="FunFam" id="1.25.40.20:FF:000165">
    <property type="entry name" value="calmodulin-binding transcription activator 1 isoform X2"/>
    <property type="match status" value="1"/>
</dbReference>
<reference evidence="18" key="1">
    <citation type="submission" date="2025-08" db="UniProtKB">
        <authorList>
            <consortium name="RefSeq"/>
        </authorList>
    </citation>
    <scope>IDENTIFICATION</scope>
    <source>
        <tissue evidence="18">Brain</tissue>
    </source>
</reference>
<evidence type="ECO:0000256" key="1">
    <source>
        <dbReference type="ARBA" id="ARBA00004123"/>
    </source>
</evidence>
<evidence type="ECO:0000256" key="11">
    <source>
        <dbReference type="ARBA" id="ARBA00029480"/>
    </source>
</evidence>
<dbReference type="FunFam" id="2.60.40.10:FF:000089">
    <property type="entry name" value="calmodulin-binding transcription activator 2 isoform X1"/>
    <property type="match status" value="1"/>
</dbReference>
<dbReference type="InterPro" id="IPR002110">
    <property type="entry name" value="Ankyrin_rpt"/>
</dbReference>
<dbReference type="PROSITE" id="PS51437">
    <property type="entry name" value="CG_1"/>
    <property type="match status" value="1"/>
</dbReference>
<keyword evidence="9" id="KW-0804">Transcription</keyword>
<dbReference type="Pfam" id="PF12796">
    <property type="entry name" value="Ank_2"/>
    <property type="match status" value="1"/>
</dbReference>
<evidence type="ECO:0000256" key="2">
    <source>
        <dbReference type="ARBA" id="ARBA00004496"/>
    </source>
</evidence>
<gene>
    <name evidence="18" type="primary">CAMTA1</name>
</gene>
<dbReference type="Pfam" id="PF00612">
    <property type="entry name" value="IQ"/>
    <property type="match status" value="1"/>
</dbReference>
<feature type="region of interest" description="Disordered" evidence="15">
    <location>
        <begin position="596"/>
        <end position="620"/>
    </location>
</feature>
<dbReference type="SUPFAM" id="SSF81296">
    <property type="entry name" value="E set domains"/>
    <property type="match status" value="1"/>
</dbReference>